<gene>
    <name evidence="1" type="ORF">HJG54_07565</name>
</gene>
<dbReference type="RefSeq" id="WP_316434253.1">
    <property type="nucleotide sequence ID" value="NZ_CP053586.1"/>
</dbReference>
<protein>
    <submittedName>
        <fullName evidence="1">Uncharacterized protein</fullName>
    </submittedName>
</protein>
<reference evidence="1" key="1">
    <citation type="submission" date="2020-05" db="EMBL/GenBank/DDBJ databases">
        <authorList>
            <person name="Zhu T."/>
            <person name="Keshari N."/>
            <person name="Lu X."/>
        </authorList>
    </citation>
    <scope>NUCLEOTIDE SEQUENCE</scope>
    <source>
        <strain evidence="1">NK1-12</strain>
    </source>
</reference>
<proteinExistence type="predicted"/>
<organism evidence="1">
    <name type="scientific">Leptolyngbya sp. NK1-12</name>
    <dbReference type="NCBI Taxonomy" id="2547451"/>
    <lineage>
        <taxon>Bacteria</taxon>
        <taxon>Bacillati</taxon>
        <taxon>Cyanobacteriota</taxon>
        <taxon>Cyanophyceae</taxon>
        <taxon>Leptolyngbyales</taxon>
        <taxon>Leptolyngbyaceae</taxon>
        <taxon>Leptolyngbya group</taxon>
        <taxon>Leptolyngbya</taxon>
    </lineage>
</organism>
<name>A0AA97AQ24_9CYAN</name>
<sequence length="111" mass="12752">MPPRSKRDRRFPVGLPIVKEVRLSLWAHTRGKSKTRMAEDILIDRVSKSDNWDEVCRDLRVEAAIRKISVEDLIKEVLRADGFDGDVDVDDVDWACLLDDEAEEDETGEPM</sequence>
<dbReference type="EMBL" id="CP053586">
    <property type="protein sequence ID" value="WNZ22728.1"/>
    <property type="molecule type" value="Genomic_DNA"/>
</dbReference>
<evidence type="ECO:0000313" key="1">
    <source>
        <dbReference type="EMBL" id="WNZ22728.1"/>
    </source>
</evidence>
<dbReference type="AlphaFoldDB" id="A0AA97AQ24"/>
<accession>A0AA97AQ24</accession>